<dbReference type="EMBL" id="SJPP01000001">
    <property type="protein sequence ID" value="TWU13349.1"/>
    <property type="molecule type" value="Genomic_DNA"/>
</dbReference>
<protein>
    <submittedName>
        <fullName evidence="3">DNA-invertase hin</fullName>
    </submittedName>
</protein>
<dbReference type="OrthoDB" id="266184at2"/>
<feature type="domain" description="Resolvase/invertase-type recombinase catalytic" evidence="1">
    <location>
        <begin position="14"/>
        <end position="166"/>
    </location>
</feature>
<evidence type="ECO:0000259" key="2">
    <source>
        <dbReference type="PROSITE" id="PS51737"/>
    </source>
</evidence>
<evidence type="ECO:0000313" key="3">
    <source>
        <dbReference type="EMBL" id="TWU13349.1"/>
    </source>
</evidence>
<evidence type="ECO:0000259" key="1">
    <source>
        <dbReference type="PROSITE" id="PS51736"/>
    </source>
</evidence>
<gene>
    <name evidence="3" type="primary">hin_2</name>
    <name evidence="3" type="ORF">CA54_21840</name>
</gene>
<feature type="domain" description="Recombinase" evidence="2">
    <location>
        <begin position="174"/>
        <end position="292"/>
    </location>
</feature>
<sequence>MSRSVKKGKAPEIRCAIYTRKSSEEGLDLEFNSLDAQRESAEAYIASQKNEGWTCLSALYDDGGFSGGNVERPGLKRLLADIEAGKIDCIVIYKVDRLSLSLMDFSRIMETFEKYNVSFVSVTQQFNTTHSMGRLTLNILLSFAQFEREIIGERIRDKIAAQRRKGKWAGGKPVLGYDVDRSAASPKLVINAEEAARVRQIFELYIDEKSLLPVVDELERRGWANKSWLSKKGQPMGGLPFDKGSLHRLLTNPLHAGKIRHKEDIFDGEHKPIVEANLFEKVQKRLTRNGRSGQVRNKHGALLKGLLTCRACDNAMTHTYTSPPPRSNGPWSTRFAALAATRRYGAKCGGRYNSATTDNWPRYVANTAASNGN</sequence>
<organism evidence="3 4">
    <name type="scientific">Symmachiella macrocystis</name>
    <dbReference type="NCBI Taxonomy" id="2527985"/>
    <lineage>
        <taxon>Bacteria</taxon>
        <taxon>Pseudomonadati</taxon>
        <taxon>Planctomycetota</taxon>
        <taxon>Planctomycetia</taxon>
        <taxon>Planctomycetales</taxon>
        <taxon>Planctomycetaceae</taxon>
        <taxon>Symmachiella</taxon>
    </lineage>
</organism>
<dbReference type="InterPro" id="IPR038109">
    <property type="entry name" value="DNA_bind_recomb_sf"/>
</dbReference>
<dbReference type="InterPro" id="IPR050639">
    <property type="entry name" value="SSR_resolvase"/>
</dbReference>
<keyword evidence="4" id="KW-1185">Reference proteome</keyword>
<dbReference type="CDD" id="cd03768">
    <property type="entry name" value="SR_ResInv"/>
    <property type="match status" value="1"/>
</dbReference>
<dbReference type="AlphaFoldDB" id="A0A5C6BR06"/>
<name>A0A5C6BR06_9PLAN</name>
<dbReference type="SUPFAM" id="SSF53041">
    <property type="entry name" value="Resolvase-like"/>
    <property type="match status" value="1"/>
</dbReference>
<reference evidence="3 4" key="1">
    <citation type="submission" date="2019-02" db="EMBL/GenBank/DDBJ databases">
        <title>Deep-cultivation of Planctomycetes and their phenomic and genomic characterization uncovers novel biology.</title>
        <authorList>
            <person name="Wiegand S."/>
            <person name="Jogler M."/>
            <person name="Boedeker C."/>
            <person name="Pinto D."/>
            <person name="Vollmers J."/>
            <person name="Rivas-Marin E."/>
            <person name="Kohn T."/>
            <person name="Peeters S.H."/>
            <person name="Heuer A."/>
            <person name="Rast P."/>
            <person name="Oberbeckmann S."/>
            <person name="Bunk B."/>
            <person name="Jeske O."/>
            <person name="Meyerdierks A."/>
            <person name="Storesund J.E."/>
            <person name="Kallscheuer N."/>
            <person name="Luecker S."/>
            <person name="Lage O.M."/>
            <person name="Pohl T."/>
            <person name="Merkel B.J."/>
            <person name="Hornburger P."/>
            <person name="Mueller R.-W."/>
            <person name="Bruemmer F."/>
            <person name="Labrenz M."/>
            <person name="Spormann A.M."/>
            <person name="Op Den Camp H."/>
            <person name="Overmann J."/>
            <person name="Amann R."/>
            <person name="Jetten M.S.M."/>
            <person name="Mascher T."/>
            <person name="Medema M.H."/>
            <person name="Devos D.P."/>
            <person name="Kaster A.-K."/>
            <person name="Ovreas L."/>
            <person name="Rohde M."/>
            <person name="Galperin M.Y."/>
            <person name="Jogler C."/>
        </authorList>
    </citation>
    <scope>NUCLEOTIDE SEQUENCE [LARGE SCALE GENOMIC DNA]</scope>
    <source>
        <strain evidence="3 4">CA54</strain>
    </source>
</reference>
<dbReference type="Pfam" id="PF07508">
    <property type="entry name" value="Recombinase"/>
    <property type="match status" value="1"/>
</dbReference>
<dbReference type="InterPro" id="IPR011109">
    <property type="entry name" value="DNA_bind_recombinase_dom"/>
</dbReference>
<dbReference type="GO" id="GO:0003677">
    <property type="term" value="F:DNA binding"/>
    <property type="evidence" value="ECO:0007669"/>
    <property type="project" value="InterPro"/>
</dbReference>
<dbReference type="PANTHER" id="PTHR30461:SF23">
    <property type="entry name" value="DNA RECOMBINASE-RELATED"/>
    <property type="match status" value="1"/>
</dbReference>
<dbReference type="PANTHER" id="PTHR30461">
    <property type="entry name" value="DNA-INVERTASE FROM LAMBDOID PROPHAGE"/>
    <property type="match status" value="1"/>
</dbReference>
<dbReference type="Pfam" id="PF00239">
    <property type="entry name" value="Resolvase"/>
    <property type="match status" value="1"/>
</dbReference>
<comment type="caution">
    <text evidence="3">The sequence shown here is derived from an EMBL/GenBank/DDBJ whole genome shotgun (WGS) entry which is preliminary data.</text>
</comment>
<dbReference type="Gene3D" id="3.40.50.1390">
    <property type="entry name" value="Resolvase, N-terminal catalytic domain"/>
    <property type="match status" value="1"/>
</dbReference>
<dbReference type="PROSITE" id="PS51737">
    <property type="entry name" value="RECOMBINASE_DNA_BIND"/>
    <property type="match status" value="1"/>
</dbReference>
<dbReference type="GO" id="GO:0000150">
    <property type="term" value="F:DNA strand exchange activity"/>
    <property type="evidence" value="ECO:0007669"/>
    <property type="project" value="InterPro"/>
</dbReference>
<evidence type="ECO:0000313" key="4">
    <source>
        <dbReference type="Proteomes" id="UP000320735"/>
    </source>
</evidence>
<dbReference type="InterPro" id="IPR006119">
    <property type="entry name" value="Resolv_N"/>
</dbReference>
<dbReference type="InterPro" id="IPR036162">
    <property type="entry name" value="Resolvase-like_N_sf"/>
</dbReference>
<proteinExistence type="predicted"/>
<dbReference type="Gene3D" id="3.90.1750.20">
    <property type="entry name" value="Putative Large Serine Recombinase, Chain B, Domain 2"/>
    <property type="match status" value="1"/>
</dbReference>
<accession>A0A5C6BR06</accession>
<dbReference type="Proteomes" id="UP000320735">
    <property type="component" value="Unassembled WGS sequence"/>
</dbReference>
<dbReference type="RefSeq" id="WP_146370688.1">
    <property type="nucleotide sequence ID" value="NZ_SJPP01000001.1"/>
</dbReference>
<dbReference type="SMART" id="SM00857">
    <property type="entry name" value="Resolvase"/>
    <property type="match status" value="1"/>
</dbReference>
<dbReference type="PROSITE" id="PS51736">
    <property type="entry name" value="RECOMBINASES_3"/>
    <property type="match status" value="1"/>
</dbReference>